<protein>
    <submittedName>
        <fullName evidence="4">N-acetyltransferase</fullName>
    </submittedName>
</protein>
<evidence type="ECO:0000256" key="1">
    <source>
        <dbReference type="ARBA" id="ARBA00022679"/>
    </source>
</evidence>
<dbReference type="Gene3D" id="3.40.630.30">
    <property type="match status" value="1"/>
</dbReference>
<dbReference type="CDD" id="cd04301">
    <property type="entry name" value="NAT_SF"/>
    <property type="match status" value="1"/>
</dbReference>
<dbReference type="SUPFAM" id="SSF55729">
    <property type="entry name" value="Acyl-CoA N-acyltransferases (Nat)"/>
    <property type="match status" value="1"/>
</dbReference>
<evidence type="ECO:0000256" key="2">
    <source>
        <dbReference type="ARBA" id="ARBA00023315"/>
    </source>
</evidence>
<dbReference type="EMBL" id="PUIQ01000031">
    <property type="protein sequence ID" value="PQP15406.1"/>
    <property type="molecule type" value="Genomic_DNA"/>
</dbReference>
<sequence length="114" mass="12968">MRVHPDFVKLLVSIRGIGNFYLLPALDWVGWLFVQWLWVAEHARGQGYASGLLVRAEQVAAERGCAAAWIDTFNPDAKRLYERFGYVVFGELADFPAGHTRYFLQKRFGLSTSS</sequence>
<dbReference type="InterPro" id="IPR016181">
    <property type="entry name" value="Acyl_CoA_acyltransferase"/>
</dbReference>
<organism evidence="4 5">
    <name type="scientific">Burkholderia cepacia</name>
    <name type="common">Pseudomonas cepacia</name>
    <dbReference type="NCBI Taxonomy" id="292"/>
    <lineage>
        <taxon>Bacteria</taxon>
        <taxon>Pseudomonadati</taxon>
        <taxon>Pseudomonadota</taxon>
        <taxon>Betaproteobacteria</taxon>
        <taxon>Burkholderiales</taxon>
        <taxon>Burkholderiaceae</taxon>
        <taxon>Burkholderia</taxon>
        <taxon>Burkholderia cepacia complex</taxon>
    </lineage>
</organism>
<evidence type="ECO:0000313" key="5">
    <source>
        <dbReference type="Proteomes" id="UP000238206"/>
    </source>
</evidence>
<keyword evidence="1 4" id="KW-0808">Transferase</keyword>
<evidence type="ECO:0000259" key="3">
    <source>
        <dbReference type="PROSITE" id="PS51186"/>
    </source>
</evidence>
<dbReference type="PANTHER" id="PTHR43420">
    <property type="entry name" value="ACETYLTRANSFERASE"/>
    <property type="match status" value="1"/>
</dbReference>
<feature type="domain" description="N-acetyltransferase" evidence="3">
    <location>
        <begin position="1"/>
        <end position="109"/>
    </location>
</feature>
<dbReference type="InterPro" id="IPR050680">
    <property type="entry name" value="YpeA/RimI_acetyltransf"/>
</dbReference>
<evidence type="ECO:0000313" key="4">
    <source>
        <dbReference type="EMBL" id="PQP15406.1"/>
    </source>
</evidence>
<dbReference type="Proteomes" id="UP000238206">
    <property type="component" value="Unassembled WGS sequence"/>
</dbReference>
<comment type="caution">
    <text evidence="4">The sequence shown here is derived from an EMBL/GenBank/DDBJ whole genome shotgun (WGS) entry which is preliminary data.</text>
</comment>
<proteinExistence type="predicted"/>
<dbReference type="InterPro" id="IPR000182">
    <property type="entry name" value="GNAT_dom"/>
</dbReference>
<accession>A0A2S8IKV9</accession>
<dbReference type="GO" id="GO:0016747">
    <property type="term" value="F:acyltransferase activity, transferring groups other than amino-acyl groups"/>
    <property type="evidence" value="ECO:0007669"/>
    <property type="project" value="InterPro"/>
</dbReference>
<dbReference type="AlphaFoldDB" id="A0A2S8IKV9"/>
<dbReference type="Pfam" id="PF00583">
    <property type="entry name" value="Acetyltransf_1"/>
    <property type="match status" value="1"/>
</dbReference>
<keyword evidence="2" id="KW-0012">Acyltransferase</keyword>
<reference evidence="4 5" key="1">
    <citation type="submission" date="2018-02" db="EMBL/GenBank/DDBJ databases">
        <title>Draft genome sequencing of Burkholderia cepacia Y14-15.</title>
        <authorList>
            <person name="Zheng B.-X."/>
        </authorList>
    </citation>
    <scope>NUCLEOTIDE SEQUENCE [LARGE SCALE GENOMIC DNA]</scope>
    <source>
        <strain evidence="4 5">Y14-15</strain>
    </source>
</reference>
<name>A0A2S8IKV9_BURCE</name>
<dbReference type="PANTHER" id="PTHR43420:SF52">
    <property type="entry name" value="N-ACETYLTRANSFERASE YODP"/>
    <property type="match status" value="1"/>
</dbReference>
<dbReference type="PROSITE" id="PS51186">
    <property type="entry name" value="GNAT"/>
    <property type="match status" value="1"/>
</dbReference>
<gene>
    <name evidence="4" type="ORF">C5615_23550</name>
</gene>